<dbReference type="AlphaFoldDB" id="A0A5C6BE50"/>
<reference evidence="2 3" key="1">
    <citation type="journal article" date="2020" name="Antonie Van Leeuwenhoek">
        <title>Rhodopirellula heiligendammensis sp. nov., Rhodopirellula pilleata sp. nov., and Rhodopirellula solitaria sp. nov. isolated from natural or artificial marine surfaces in Northern Germany and California, USA, and emended description of the genus Rhodopirellula.</title>
        <authorList>
            <person name="Kallscheuer N."/>
            <person name="Wiegand S."/>
            <person name="Jogler M."/>
            <person name="Boedeker C."/>
            <person name="Peeters S.H."/>
            <person name="Rast P."/>
            <person name="Heuer A."/>
            <person name="Jetten M.S.M."/>
            <person name="Rohde M."/>
            <person name="Jogler C."/>
        </authorList>
    </citation>
    <scope>NUCLEOTIDE SEQUENCE [LARGE SCALE GENOMIC DNA]</scope>
    <source>
        <strain evidence="2 3">Poly21</strain>
    </source>
</reference>
<gene>
    <name evidence="2" type="ORF">Poly21_52450</name>
</gene>
<evidence type="ECO:0000313" key="3">
    <source>
        <dbReference type="Proteomes" id="UP000319908"/>
    </source>
</evidence>
<dbReference type="Proteomes" id="UP000319908">
    <property type="component" value="Unassembled WGS sequence"/>
</dbReference>
<name>A0A5C6BE50_9BACT</name>
<organism evidence="2 3">
    <name type="scientific">Allorhodopirellula heiligendammensis</name>
    <dbReference type="NCBI Taxonomy" id="2714739"/>
    <lineage>
        <taxon>Bacteria</taxon>
        <taxon>Pseudomonadati</taxon>
        <taxon>Planctomycetota</taxon>
        <taxon>Planctomycetia</taxon>
        <taxon>Pirellulales</taxon>
        <taxon>Pirellulaceae</taxon>
        <taxon>Allorhodopirellula</taxon>
    </lineage>
</organism>
<dbReference type="EMBL" id="SJPU01000005">
    <property type="protein sequence ID" value="TWU09917.1"/>
    <property type="molecule type" value="Genomic_DNA"/>
</dbReference>
<evidence type="ECO:0000256" key="1">
    <source>
        <dbReference type="SAM" id="MobiDB-lite"/>
    </source>
</evidence>
<accession>A0A5C6BE50</accession>
<feature type="region of interest" description="Disordered" evidence="1">
    <location>
        <begin position="1"/>
        <end position="29"/>
    </location>
</feature>
<evidence type="ECO:0000313" key="2">
    <source>
        <dbReference type="EMBL" id="TWU09917.1"/>
    </source>
</evidence>
<sequence length="49" mass="5076">MSAKGGQPTITSTSSGFDGSREPHTNAPAADMVLRTYLGAGAYLLKKYG</sequence>
<protein>
    <submittedName>
        <fullName evidence="2">Uncharacterized protein</fullName>
    </submittedName>
</protein>
<keyword evidence="3" id="KW-1185">Reference proteome</keyword>
<proteinExistence type="predicted"/>
<feature type="compositionally biased region" description="Polar residues" evidence="1">
    <location>
        <begin position="8"/>
        <end position="17"/>
    </location>
</feature>
<comment type="caution">
    <text evidence="2">The sequence shown here is derived from an EMBL/GenBank/DDBJ whole genome shotgun (WGS) entry which is preliminary data.</text>
</comment>